<sequence length="389" mass="44742">MFDWLIVGAGFAGSVLAERLATVRGEKVLVIDRRPHIAGNAYDHLDEAGVLMHRYGPHIFHTNSQQVFDYLSRFTSWRPYEHRVLAEVKQPGTGNTMRVPIPINLDTINSLYGLSLTESEVEQWMAERAETVDAIRTSEDVVVSKVGRELYELFFRGYTRKQWALDPSELDKSVTARVPTRTNTDDRYFTDTFQAMPAEGYTKMFERMLAHPNITVRTGVDYAEIRDQVPHRRVIWSGPVDEYFGFRYGKLPYRSLRFEHKTLDQAEYQPVGTVNYPAEEVPYTRISEYKHLTGQQHPKTTITLEYPSGEGDPYYPIPRPENQALYKRYEALADAQTDVWFVGRLATYRYYNMDQIVGQALATFNRIDASLPPEAANDDEMLRRAAAGD</sequence>
<keyword evidence="3" id="KW-0285">Flavoprotein</keyword>
<gene>
    <name evidence="7" type="primary">glf</name>
    <name evidence="7" type="ORF">JMJ55_06335</name>
</gene>
<evidence type="ECO:0000256" key="2">
    <source>
        <dbReference type="ARBA" id="ARBA00009321"/>
    </source>
</evidence>
<dbReference type="Pfam" id="PF03275">
    <property type="entry name" value="GLF"/>
    <property type="match status" value="1"/>
</dbReference>
<dbReference type="EC" id="5.4.99.9" evidence="7"/>
<keyword evidence="8" id="KW-1185">Reference proteome</keyword>
<evidence type="ECO:0000313" key="8">
    <source>
        <dbReference type="Proteomes" id="UP000606490"/>
    </source>
</evidence>
<dbReference type="SUPFAM" id="SSF54373">
    <property type="entry name" value="FAD-linked reductases, C-terminal domain"/>
    <property type="match status" value="1"/>
</dbReference>
<dbReference type="Pfam" id="PF13450">
    <property type="entry name" value="NAD_binding_8"/>
    <property type="match status" value="1"/>
</dbReference>
<dbReference type="Gene3D" id="3.40.50.720">
    <property type="entry name" value="NAD(P)-binding Rossmann-like Domain"/>
    <property type="match status" value="3"/>
</dbReference>
<evidence type="ECO:0000256" key="3">
    <source>
        <dbReference type="ARBA" id="ARBA00022630"/>
    </source>
</evidence>
<comment type="similarity">
    <text evidence="2">Belongs to the UDP-galactopyranose/dTDP-fucopyranose mutase family.</text>
</comment>
<feature type="domain" description="UDP-galactopyranose mutase C-terminal" evidence="6">
    <location>
        <begin position="154"/>
        <end position="350"/>
    </location>
</feature>
<evidence type="ECO:0000256" key="4">
    <source>
        <dbReference type="ARBA" id="ARBA00022827"/>
    </source>
</evidence>
<keyword evidence="5 7" id="KW-0413">Isomerase</keyword>
<organism evidence="7 8">
    <name type="scientific">Belnapia mucosa</name>
    <dbReference type="NCBI Taxonomy" id="2804532"/>
    <lineage>
        <taxon>Bacteria</taxon>
        <taxon>Pseudomonadati</taxon>
        <taxon>Pseudomonadota</taxon>
        <taxon>Alphaproteobacteria</taxon>
        <taxon>Acetobacterales</taxon>
        <taxon>Roseomonadaceae</taxon>
        <taxon>Belnapia</taxon>
    </lineage>
</organism>
<dbReference type="InterPro" id="IPR015899">
    <property type="entry name" value="UDP-GalPyranose_mutase_C"/>
</dbReference>
<dbReference type="Proteomes" id="UP000606490">
    <property type="component" value="Unassembled WGS sequence"/>
</dbReference>
<dbReference type="GO" id="GO:0008767">
    <property type="term" value="F:UDP-galactopyranose mutase activity"/>
    <property type="evidence" value="ECO:0007669"/>
    <property type="project" value="UniProtKB-EC"/>
</dbReference>
<dbReference type="PANTHER" id="PTHR21197">
    <property type="entry name" value="UDP-GALACTOPYRANOSE MUTASE"/>
    <property type="match status" value="1"/>
</dbReference>
<proteinExistence type="inferred from homology"/>
<evidence type="ECO:0000313" key="7">
    <source>
        <dbReference type="EMBL" id="MBL6454933.1"/>
    </source>
</evidence>
<evidence type="ECO:0000259" key="6">
    <source>
        <dbReference type="Pfam" id="PF03275"/>
    </source>
</evidence>
<dbReference type="NCBIfam" id="TIGR00031">
    <property type="entry name" value="UDP-GALP_mutase"/>
    <property type="match status" value="1"/>
</dbReference>
<dbReference type="InterPro" id="IPR004379">
    <property type="entry name" value="UDP-GALP_mutase"/>
</dbReference>
<evidence type="ECO:0000256" key="5">
    <source>
        <dbReference type="ARBA" id="ARBA00023235"/>
    </source>
</evidence>
<protein>
    <submittedName>
        <fullName evidence="7">UDP-galactopyranose mutase</fullName>
        <ecNumber evidence="7">5.4.99.9</ecNumber>
    </submittedName>
</protein>
<comment type="caution">
    <text evidence="7">The sequence shown here is derived from an EMBL/GenBank/DDBJ whole genome shotgun (WGS) entry which is preliminary data.</text>
</comment>
<dbReference type="SUPFAM" id="SSF51971">
    <property type="entry name" value="Nucleotide-binding domain"/>
    <property type="match status" value="1"/>
</dbReference>
<reference evidence="7 8" key="1">
    <citation type="submission" date="2021-01" db="EMBL/GenBank/DDBJ databases">
        <title>Belnapia mucosa sp. nov. and Belnapia arida sp. nov., isolated from the Tabernas Desert (Almeria, Spain).</title>
        <authorList>
            <person name="Molina-Menor E."/>
            <person name="Vidal-Verdu A."/>
            <person name="Calonge A."/>
            <person name="Satari L."/>
            <person name="Pereto Magraner J."/>
            <person name="Porcar Miralles M."/>
        </authorList>
    </citation>
    <scope>NUCLEOTIDE SEQUENCE [LARGE SCALE GENOMIC DNA]</scope>
    <source>
        <strain evidence="7 8">T6</strain>
    </source>
</reference>
<dbReference type="RefSeq" id="WP_202824666.1">
    <property type="nucleotide sequence ID" value="NZ_JAEUXJ010000002.1"/>
</dbReference>
<dbReference type="PANTHER" id="PTHR21197:SF0">
    <property type="entry name" value="UDP-GALACTOPYRANOSE MUTASE"/>
    <property type="match status" value="1"/>
</dbReference>
<name>A0ABS1UZQ2_9PROT</name>
<evidence type="ECO:0000256" key="1">
    <source>
        <dbReference type="ARBA" id="ARBA00001974"/>
    </source>
</evidence>
<dbReference type="EMBL" id="JAEUXJ010000002">
    <property type="protein sequence ID" value="MBL6454933.1"/>
    <property type="molecule type" value="Genomic_DNA"/>
</dbReference>
<keyword evidence="4" id="KW-0274">FAD</keyword>
<comment type="cofactor">
    <cofactor evidence="1">
        <name>FAD</name>
        <dbReference type="ChEBI" id="CHEBI:57692"/>
    </cofactor>
</comment>
<accession>A0ABS1UZQ2</accession>